<feature type="domain" description="Putative oxidoreductase C-terminal" evidence="3">
    <location>
        <begin position="180"/>
        <end position="458"/>
    </location>
</feature>
<dbReference type="GO" id="GO:0000166">
    <property type="term" value="F:nucleotide binding"/>
    <property type="evidence" value="ECO:0007669"/>
    <property type="project" value="InterPro"/>
</dbReference>
<protein>
    <submittedName>
        <fullName evidence="4">Oxidoreductase C-terminal domain-containing protein</fullName>
    </submittedName>
</protein>
<organism evidence="4 5">
    <name type="scientific">Xanthocytophaga flava</name>
    <dbReference type="NCBI Taxonomy" id="3048013"/>
    <lineage>
        <taxon>Bacteria</taxon>
        <taxon>Pseudomonadati</taxon>
        <taxon>Bacteroidota</taxon>
        <taxon>Cytophagia</taxon>
        <taxon>Cytophagales</taxon>
        <taxon>Rhodocytophagaceae</taxon>
        <taxon>Xanthocytophaga</taxon>
    </lineage>
</organism>
<dbReference type="InterPro" id="IPR036291">
    <property type="entry name" value="NAD(P)-bd_dom_sf"/>
</dbReference>
<dbReference type="Gene3D" id="3.40.50.720">
    <property type="entry name" value="NAD(P)-binding Rossmann-like Domain"/>
    <property type="match status" value="1"/>
</dbReference>
<dbReference type="InterPro" id="IPR000683">
    <property type="entry name" value="Gfo/Idh/MocA-like_OxRdtase_N"/>
</dbReference>
<keyword evidence="1" id="KW-0560">Oxidoreductase</keyword>
<dbReference type="Proteomes" id="UP001241110">
    <property type="component" value="Unassembled WGS sequence"/>
</dbReference>
<dbReference type="EMBL" id="JASJOS010000012">
    <property type="protein sequence ID" value="MDJ1483714.1"/>
    <property type="molecule type" value="Genomic_DNA"/>
</dbReference>
<dbReference type="AlphaFoldDB" id="A0AAE3QVU1"/>
<dbReference type="GO" id="GO:0016491">
    <property type="term" value="F:oxidoreductase activity"/>
    <property type="evidence" value="ECO:0007669"/>
    <property type="project" value="UniProtKB-KW"/>
</dbReference>
<feature type="domain" description="Gfo/Idh/MocA-like oxidoreductase N-terminal" evidence="2">
    <location>
        <begin position="92"/>
        <end position="156"/>
    </location>
</feature>
<sequence length="473" mass="53670">MKHFTKEFWIVAIALLCASCNTTHTDKPSQKSVKLITLDPGHFHAALVQKKMYAAIDSVVAVFAPDGLDVEEHLKRIDGYNRRSDDPTHWKESVYTGNDYLEKMLTQKPGNVVVIAGNNGKKSEYIQKSVEAGLHVLADKPMCIDSTGFQSLLKSFDVADRNKVLLYDIMTERSEITTILQKELSQIPDIFGKLKTGSAEEPAVTKESIHHFYKYVSGKALKRPAWFMDVTQQGEGLVDVTTHLVDLVQWECFPEQIIDYTKDIHVLKARRWPTPMTQSQFSAITGMTSFPDFLKKDVSDSVLSVFSNGEITYQIKGVYAKVSVIWNYQAPEGAGDTHYSIMRGDKANLVIRQNKEENYIPQLYIEPSKGTDLNTYGTGLTKSFEKIMQKYPGVGLQKQGDRWIIQIPDTYRIGHEAHFAEVMERFLQYLKDGKLPEWEVPNMKAKYYTTTTALQLAKRDQPSKSLSFSNPKK</sequence>
<dbReference type="InterPro" id="IPR032459">
    <property type="entry name" value="Oxidoreduct_C"/>
</dbReference>
<dbReference type="PANTHER" id="PTHR43818:SF11">
    <property type="entry name" value="BCDNA.GH03377"/>
    <property type="match status" value="1"/>
</dbReference>
<reference evidence="4" key="1">
    <citation type="submission" date="2023-05" db="EMBL/GenBank/DDBJ databases">
        <authorList>
            <person name="Zhang X."/>
        </authorList>
    </citation>
    <scope>NUCLEOTIDE SEQUENCE</scope>
    <source>
        <strain evidence="4">YF14B1</strain>
    </source>
</reference>
<name>A0AAE3QVU1_9BACT</name>
<dbReference type="InterPro" id="IPR050463">
    <property type="entry name" value="Gfo/Idh/MocA_oxidrdct_glycsds"/>
</dbReference>
<dbReference type="RefSeq" id="WP_313983988.1">
    <property type="nucleotide sequence ID" value="NZ_JASJOS010000012.1"/>
</dbReference>
<evidence type="ECO:0000313" key="5">
    <source>
        <dbReference type="Proteomes" id="UP001241110"/>
    </source>
</evidence>
<evidence type="ECO:0000313" key="4">
    <source>
        <dbReference type="EMBL" id="MDJ1483714.1"/>
    </source>
</evidence>
<dbReference type="Pfam" id="PF16490">
    <property type="entry name" value="Oxidoreduct_C"/>
    <property type="match status" value="1"/>
</dbReference>
<evidence type="ECO:0000259" key="3">
    <source>
        <dbReference type="Pfam" id="PF16490"/>
    </source>
</evidence>
<accession>A0AAE3QVU1</accession>
<dbReference type="Pfam" id="PF01408">
    <property type="entry name" value="GFO_IDH_MocA"/>
    <property type="match status" value="1"/>
</dbReference>
<gene>
    <name evidence="4" type="ORF">QNI16_24660</name>
</gene>
<proteinExistence type="predicted"/>
<evidence type="ECO:0000256" key="1">
    <source>
        <dbReference type="ARBA" id="ARBA00023002"/>
    </source>
</evidence>
<evidence type="ECO:0000259" key="2">
    <source>
        <dbReference type="Pfam" id="PF01408"/>
    </source>
</evidence>
<dbReference type="PANTHER" id="PTHR43818">
    <property type="entry name" value="BCDNA.GH03377"/>
    <property type="match status" value="1"/>
</dbReference>
<comment type="caution">
    <text evidence="4">The sequence shown here is derived from an EMBL/GenBank/DDBJ whole genome shotgun (WGS) entry which is preliminary data.</text>
</comment>
<dbReference type="SUPFAM" id="SSF51735">
    <property type="entry name" value="NAD(P)-binding Rossmann-fold domains"/>
    <property type="match status" value="1"/>
</dbReference>